<evidence type="ECO:0000259" key="13">
    <source>
        <dbReference type="PROSITE" id="PS50110"/>
    </source>
</evidence>
<evidence type="ECO:0000256" key="1">
    <source>
        <dbReference type="ARBA" id="ARBA00004496"/>
    </source>
</evidence>
<dbReference type="Pfam" id="PF17853">
    <property type="entry name" value="GGDEF_2"/>
    <property type="match status" value="1"/>
</dbReference>
<evidence type="ECO:0000256" key="11">
    <source>
        <dbReference type="SAM" id="Coils"/>
    </source>
</evidence>
<dbReference type="EMBL" id="JACRTP010000008">
    <property type="protein sequence ID" value="MBC8629821.1"/>
    <property type="molecule type" value="Genomic_DNA"/>
</dbReference>
<keyword evidence="5" id="KW-0902">Two-component regulatory system</keyword>
<feature type="coiled-coil region" evidence="11">
    <location>
        <begin position="111"/>
        <end position="138"/>
    </location>
</feature>
<dbReference type="PROSITE" id="PS01124">
    <property type="entry name" value="HTH_ARAC_FAMILY_2"/>
    <property type="match status" value="1"/>
</dbReference>
<feature type="modified residue" description="4-aspartylphosphate" evidence="10">
    <location>
        <position position="57"/>
    </location>
</feature>
<feature type="domain" description="Response regulatory" evidence="13">
    <location>
        <begin position="5"/>
        <end position="122"/>
    </location>
</feature>
<dbReference type="SMART" id="SM00342">
    <property type="entry name" value="HTH_ARAC"/>
    <property type="match status" value="1"/>
</dbReference>
<dbReference type="SUPFAM" id="SSF46689">
    <property type="entry name" value="Homeodomain-like"/>
    <property type="match status" value="2"/>
</dbReference>
<accession>A0ABR7PG51</accession>
<evidence type="ECO:0000256" key="9">
    <source>
        <dbReference type="ARBA" id="ARBA00024867"/>
    </source>
</evidence>
<keyword evidence="6" id="KW-0805">Transcription regulation</keyword>
<dbReference type="PANTHER" id="PTHR42713">
    <property type="entry name" value="HISTIDINE KINASE-RELATED"/>
    <property type="match status" value="1"/>
</dbReference>
<dbReference type="InterPro" id="IPR009057">
    <property type="entry name" value="Homeodomain-like_sf"/>
</dbReference>
<dbReference type="SUPFAM" id="SSF52172">
    <property type="entry name" value="CheY-like"/>
    <property type="match status" value="1"/>
</dbReference>
<evidence type="ECO:0000313" key="15">
    <source>
        <dbReference type="Proteomes" id="UP000661649"/>
    </source>
</evidence>
<evidence type="ECO:0000256" key="4">
    <source>
        <dbReference type="ARBA" id="ARBA00022553"/>
    </source>
</evidence>
<keyword evidence="15" id="KW-1185">Reference proteome</keyword>
<evidence type="ECO:0000256" key="3">
    <source>
        <dbReference type="ARBA" id="ARBA00022490"/>
    </source>
</evidence>
<dbReference type="PROSITE" id="PS50110">
    <property type="entry name" value="RESPONSE_REGULATORY"/>
    <property type="match status" value="1"/>
</dbReference>
<dbReference type="Gene3D" id="3.40.50.2300">
    <property type="match status" value="1"/>
</dbReference>
<evidence type="ECO:0000256" key="8">
    <source>
        <dbReference type="ARBA" id="ARBA00023163"/>
    </source>
</evidence>
<dbReference type="InterPro" id="IPR018060">
    <property type="entry name" value="HTH_AraC"/>
</dbReference>
<dbReference type="Proteomes" id="UP000661649">
    <property type="component" value="Unassembled WGS sequence"/>
</dbReference>
<comment type="subcellular location">
    <subcellularLocation>
        <location evidence="1">Cytoplasm</location>
    </subcellularLocation>
</comment>
<gene>
    <name evidence="14" type="ORF">H8712_14640</name>
</gene>
<evidence type="ECO:0000256" key="7">
    <source>
        <dbReference type="ARBA" id="ARBA00023125"/>
    </source>
</evidence>
<dbReference type="CDD" id="cd17536">
    <property type="entry name" value="REC_YesN-like"/>
    <property type="match status" value="1"/>
</dbReference>
<evidence type="ECO:0000256" key="6">
    <source>
        <dbReference type="ARBA" id="ARBA00023015"/>
    </source>
</evidence>
<evidence type="ECO:0000256" key="2">
    <source>
        <dbReference type="ARBA" id="ARBA00018672"/>
    </source>
</evidence>
<dbReference type="RefSeq" id="WP_117457610.1">
    <property type="nucleotide sequence ID" value="NZ_JACRTP010000008.1"/>
</dbReference>
<dbReference type="Pfam" id="PF12833">
    <property type="entry name" value="HTH_18"/>
    <property type="match status" value="1"/>
</dbReference>
<comment type="caution">
    <text evidence="14">The sequence shown here is derived from an EMBL/GenBank/DDBJ whole genome shotgun (WGS) entry which is preliminary data.</text>
</comment>
<evidence type="ECO:0000313" key="14">
    <source>
        <dbReference type="EMBL" id="MBC8629821.1"/>
    </source>
</evidence>
<evidence type="ECO:0000256" key="5">
    <source>
        <dbReference type="ARBA" id="ARBA00023012"/>
    </source>
</evidence>
<sequence length="536" mass="61833">MNTYSLLLVDDEEEVTQVIERKIDWDKLGFCVIGHANNGLKALEMIEEFQPDVVMTDIRMPYMDGMQLCGEIKSRYPTTKILLFTGFDEFEYAKEAVHLEIEEYILKPLNAIELTEVFAKLKQKLDQEIDEKRNVETLQKYYMDSLPLLQANFYSTLIEGRIYEEQLEQYLKDYQIQFEAPVFGCIVIHTSTNRVPEGMNPQLLAISVERQAKEQLAPKWKAKCFAYLGNTVLIVQLRQESEISELTDECDRFCKYVHRILGAVTTIGVGAVCNELLELSKSYQGAKEAVSYRVLYGSSRAINIKEIVPKKQVDQEVSSEGELLELFKMIRLGSEAQIEESVENYLKHLFVPSETLQKHHVALMELISTLYRFSENNEISSKEFSGEMGEIYQILINLEPEGLKKWLLKVSLSFREQITDARSSSTKSLITKAKTYVESHYREEGLSLDDICEELGVSNSYFSSMFKKETGNSFVGYLTEYRMEKACKRLIETNEKSYMIAKSVGYTDANYFSYVFKRQYGVSPSKYRTEYAKGEK</sequence>
<keyword evidence="4 10" id="KW-0597">Phosphoprotein</keyword>
<dbReference type="InterPro" id="IPR041522">
    <property type="entry name" value="CdaR_GGDEF"/>
</dbReference>
<dbReference type="SMART" id="SM00448">
    <property type="entry name" value="REC"/>
    <property type="match status" value="1"/>
</dbReference>
<dbReference type="PRINTS" id="PR00032">
    <property type="entry name" value="HTHARAC"/>
</dbReference>
<feature type="domain" description="HTH araC/xylS-type" evidence="12">
    <location>
        <begin position="431"/>
        <end position="530"/>
    </location>
</feature>
<dbReference type="PANTHER" id="PTHR42713:SF3">
    <property type="entry name" value="TRANSCRIPTIONAL REGULATORY PROTEIN HPTR"/>
    <property type="match status" value="1"/>
</dbReference>
<evidence type="ECO:0000256" key="10">
    <source>
        <dbReference type="PROSITE-ProRule" id="PRU00169"/>
    </source>
</evidence>
<keyword evidence="8" id="KW-0804">Transcription</keyword>
<keyword evidence="7" id="KW-0238">DNA-binding</keyword>
<dbReference type="Gene3D" id="1.10.10.60">
    <property type="entry name" value="Homeodomain-like"/>
    <property type="match status" value="2"/>
</dbReference>
<evidence type="ECO:0000259" key="12">
    <source>
        <dbReference type="PROSITE" id="PS01124"/>
    </source>
</evidence>
<dbReference type="InterPro" id="IPR020449">
    <property type="entry name" value="Tscrpt_reg_AraC-type_HTH"/>
</dbReference>
<dbReference type="InterPro" id="IPR051552">
    <property type="entry name" value="HptR"/>
</dbReference>
<reference evidence="14 15" key="1">
    <citation type="submission" date="2020-08" db="EMBL/GenBank/DDBJ databases">
        <title>Genome public.</title>
        <authorList>
            <person name="Liu C."/>
            <person name="Sun Q."/>
        </authorList>
    </citation>
    <scope>NUCLEOTIDE SEQUENCE [LARGE SCALE GENOMIC DNA]</scope>
    <source>
        <strain evidence="14 15">3_YM_SP_D4_24.mj</strain>
    </source>
</reference>
<protein>
    <recommendedName>
        <fullName evidence="2">Stage 0 sporulation protein A homolog</fullName>
    </recommendedName>
</protein>
<comment type="function">
    <text evidence="9">May play the central regulatory role in sporulation. It may be an element of the effector pathway responsible for the activation of sporulation genes in response to nutritional stress. Spo0A may act in concert with spo0H (a sigma factor) to control the expression of some genes that are critical to the sporulation process.</text>
</comment>
<keyword evidence="11" id="KW-0175">Coiled coil</keyword>
<dbReference type="InterPro" id="IPR001789">
    <property type="entry name" value="Sig_transdc_resp-reg_receiver"/>
</dbReference>
<proteinExistence type="predicted"/>
<dbReference type="InterPro" id="IPR011006">
    <property type="entry name" value="CheY-like_superfamily"/>
</dbReference>
<name>A0ABR7PG51_9FIRM</name>
<dbReference type="Pfam" id="PF00072">
    <property type="entry name" value="Response_reg"/>
    <property type="match status" value="1"/>
</dbReference>
<keyword evidence="3" id="KW-0963">Cytoplasm</keyword>
<organism evidence="14 15">
    <name type="scientific">Blautia stercoris</name>
    <dbReference type="NCBI Taxonomy" id="871664"/>
    <lineage>
        <taxon>Bacteria</taxon>
        <taxon>Bacillati</taxon>
        <taxon>Bacillota</taxon>
        <taxon>Clostridia</taxon>
        <taxon>Lachnospirales</taxon>
        <taxon>Lachnospiraceae</taxon>
        <taxon>Blautia</taxon>
    </lineage>
</organism>